<proteinExistence type="predicted"/>
<organism evidence="1">
    <name type="scientific">marine metagenome</name>
    <dbReference type="NCBI Taxonomy" id="408172"/>
    <lineage>
        <taxon>unclassified sequences</taxon>
        <taxon>metagenomes</taxon>
        <taxon>ecological metagenomes</taxon>
    </lineage>
</organism>
<evidence type="ECO:0000313" key="1">
    <source>
        <dbReference type="EMBL" id="SVC38205.1"/>
    </source>
</evidence>
<sequence length="80" mass="8861">MLITWKEDGVEHSMTLAPNNEAIEIIPSEREGTGKKSFAIVWIKNEMSGTACVVSGREELKAVGYMQNGATIRKITHRIS</sequence>
<gene>
    <name evidence="1" type="ORF">METZ01_LOCUS291059</name>
</gene>
<dbReference type="AlphaFoldDB" id="A0A382LR28"/>
<dbReference type="EMBL" id="UINC01088193">
    <property type="protein sequence ID" value="SVC38205.1"/>
    <property type="molecule type" value="Genomic_DNA"/>
</dbReference>
<reference evidence="1" key="1">
    <citation type="submission" date="2018-05" db="EMBL/GenBank/DDBJ databases">
        <authorList>
            <person name="Lanie J.A."/>
            <person name="Ng W.-L."/>
            <person name="Kazmierczak K.M."/>
            <person name="Andrzejewski T.M."/>
            <person name="Davidsen T.M."/>
            <person name="Wayne K.J."/>
            <person name="Tettelin H."/>
            <person name="Glass J.I."/>
            <person name="Rusch D."/>
            <person name="Podicherti R."/>
            <person name="Tsui H.-C.T."/>
            <person name="Winkler M.E."/>
        </authorList>
    </citation>
    <scope>NUCLEOTIDE SEQUENCE</scope>
</reference>
<name>A0A382LR28_9ZZZZ</name>
<protein>
    <submittedName>
        <fullName evidence="1">Uncharacterized protein</fullName>
    </submittedName>
</protein>
<accession>A0A382LR28</accession>